<keyword evidence="4" id="KW-1185">Reference proteome</keyword>
<evidence type="ECO:0000259" key="1">
    <source>
        <dbReference type="Pfam" id="PF25074"/>
    </source>
</evidence>
<dbReference type="Proteomes" id="UP001140949">
    <property type="component" value="Unassembled WGS sequence"/>
</dbReference>
<dbReference type="AlphaFoldDB" id="A0AAX6G208"/>
<reference evidence="2" key="1">
    <citation type="journal article" date="2023" name="GigaByte">
        <title>Genome assembly of the bearded iris, Iris pallida Lam.</title>
        <authorList>
            <person name="Bruccoleri R.E."/>
            <person name="Oakeley E.J."/>
            <person name="Faust A.M.E."/>
            <person name="Altorfer M."/>
            <person name="Dessus-Babus S."/>
            <person name="Burckhardt D."/>
            <person name="Oertli M."/>
            <person name="Naumann U."/>
            <person name="Petersen F."/>
            <person name="Wong J."/>
        </authorList>
    </citation>
    <scope>NUCLEOTIDE SEQUENCE</scope>
    <source>
        <strain evidence="2">GSM-AAB239-AS_SAM_17_03QT</strain>
    </source>
</reference>
<organism evidence="2 4">
    <name type="scientific">Iris pallida</name>
    <name type="common">Sweet iris</name>
    <dbReference type="NCBI Taxonomy" id="29817"/>
    <lineage>
        <taxon>Eukaryota</taxon>
        <taxon>Viridiplantae</taxon>
        <taxon>Streptophyta</taxon>
        <taxon>Embryophyta</taxon>
        <taxon>Tracheophyta</taxon>
        <taxon>Spermatophyta</taxon>
        <taxon>Magnoliopsida</taxon>
        <taxon>Liliopsida</taxon>
        <taxon>Asparagales</taxon>
        <taxon>Iridaceae</taxon>
        <taxon>Iridoideae</taxon>
        <taxon>Irideae</taxon>
        <taxon>Iris</taxon>
    </lineage>
</organism>
<dbReference type="Pfam" id="PF25074">
    <property type="entry name" value="DUF7798"/>
    <property type="match status" value="1"/>
</dbReference>
<evidence type="ECO:0000313" key="3">
    <source>
        <dbReference type="EMBL" id="KAJ6841617.1"/>
    </source>
</evidence>
<accession>A0AAX6G208</accession>
<feature type="domain" description="DUF7798" evidence="1">
    <location>
        <begin position="31"/>
        <end position="303"/>
    </location>
</feature>
<protein>
    <recommendedName>
        <fullName evidence="1">DUF7798 domain-containing protein</fullName>
    </recommendedName>
</protein>
<sequence>MDLLITETGLEIEKGHMEVDHQADEEQYEEVTFDRCFYIYGGPDQLEELEALSNHYALLFNRRKAKLLSEQKPIYDGKLKQIQQIFSFDSETEENRGETCKGKNIETTDDANGTEMKMLRDSSVSKAAEMATGFSAALGGLSKNDIIQKTTDRLETVHSEAVHRLSELCSFAVSHLLILGKSVISNAHKLKSGDSEDYDMKIDWPDDSVAKAKIIRSKAQSMSGDVELVSNSFVTGISDIIEAYKAAMKSSASGAQDGLQQQNSVEEKANTISNHLRADQTTALENIQNALQYLDYVVLSTSMPTA</sequence>
<proteinExistence type="predicted"/>
<dbReference type="InterPro" id="IPR056700">
    <property type="entry name" value="DUF7798"/>
</dbReference>
<dbReference type="EMBL" id="JANAVB010008400">
    <property type="protein sequence ID" value="KAJ6841617.1"/>
    <property type="molecule type" value="Genomic_DNA"/>
</dbReference>
<dbReference type="PANTHER" id="PTHR36011">
    <property type="entry name" value="BAT2 DOMAIN PROTEIN"/>
    <property type="match status" value="1"/>
</dbReference>
<dbReference type="PANTHER" id="PTHR36011:SF1">
    <property type="entry name" value="BAT2 DOMAIN PROTEIN"/>
    <property type="match status" value="1"/>
</dbReference>
<reference evidence="2" key="2">
    <citation type="submission" date="2023-04" db="EMBL/GenBank/DDBJ databases">
        <authorList>
            <person name="Bruccoleri R.E."/>
            <person name="Oakeley E.J."/>
            <person name="Faust A.-M."/>
            <person name="Dessus-Babus S."/>
            <person name="Altorfer M."/>
            <person name="Burckhardt D."/>
            <person name="Oertli M."/>
            <person name="Naumann U."/>
            <person name="Petersen F."/>
            <person name="Wong J."/>
        </authorList>
    </citation>
    <scope>NUCLEOTIDE SEQUENCE</scope>
    <source>
        <strain evidence="2">GSM-AAB239-AS_SAM_17_03QT</strain>
        <tissue evidence="2">Leaf</tissue>
    </source>
</reference>
<evidence type="ECO:0000313" key="4">
    <source>
        <dbReference type="Proteomes" id="UP001140949"/>
    </source>
</evidence>
<name>A0AAX6G208_IRIPA</name>
<gene>
    <name evidence="3" type="ORF">M6B38_305460</name>
    <name evidence="2" type="ORF">M6B38_387245</name>
</gene>
<evidence type="ECO:0000313" key="2">
    <source>
        <dbReference type="EMBL" id="KAJ6822764.1"/>
    </source>
</evidence>
<comment type="caution">
    <text evidence="2">The sequence shown here is derived from an EMBL/GenBank/DDBJ whole genome shotgun (WGS) entry which is preliminary data.</text>
</comment>
<dbReference type="EMBL" id="JANAVB010023995">
    <property type="protein sequence ID" value="KAJ6822764.1"/>
    <property type="molecule type" value="Genomic_DNA"/>
</dbReference>